<keyword evidence="2" id="KW-0479">Metal-binding</keyword>
<dbReference type="GO" id="GO:0004656">
    <property type="term" value="F:procollagen-proline 4-dioxygenase activity"/>
    <property type="evidence" value="ECO:0007669"/>
    <property type="project" value="UniProtKB-EC"/>
</dbReference>
<feature type="region of interest" description="Disordered" evidence="6">
    <location>
        <begin position="242"/>
        <end position="261"/>
    </location>
</feature>
<keyword evidence="3" id="KW-0223">Dioxygenase</keyword>
<evidence type="ECO:0000313" key="9">
    <source>
        <dbReference type="Proteomes" id="UP000028828"/>
    </source>
</evidence>
<evidence type="ECO:0000259" key="7">
    <source>
        <dbReference type="PROSITE" id="PS51471"/>
    </source>
</evidence>
<dbReference type="SMART" id="SM00702">
    <property type="entry name" value="P4Hc"/>
    <property type="match status" value="1"/>
</dbReference>
<dbReference type="PANTHER" id="PTHR10869">
    <property type="entry name" value="PROLYL 4-HYDROXYLASE ALPHA SUBUNIT"/>
    <property type="match status" value="1"/>
</dbReference>
<dbReference type="Pfam" id="PF13640">
    <property type="entry name" value="2OG-FeII_Oxy_3"/>
    <property type="match status" value="1"/>
</dbReference>
<sequence>MNAFFRANSAFHRDGRLESGQSFPNSNPSVSLLALGLPHSLYQKACMLQNFPLRHFAAPSSGGWFSWLGPSSPAVCDVAAPATHEVQREGTCQVTATRSYARHDFPKKFSPVTASSSDSDSALSSPLDVGGLQSTLTLDYPEQPQRVLAIDDTAASFGTAQGKFPLDPVHDNPPILHSKGKLHGCRQIIYRNTRTGQPEERVIQILAIHENPEVFLIPELLTDSDCERLLQLCEGRWERSKTSTGYATAEPRDYTSSKSPSRTSWSVPLAIAETEIVENIERIVSAFAGMPVEHLEPLVVVRYEEGQYFKLHSDGGFRPKTILLYLNDVEAGGETSFENLGFRVAPMKGAGVLWNNSYPGTNEIDPRLIHAGLPPEKGVKFVVNCFFNKDPIRNDLRSIAN</sequence>
<evidence type="ECO:0000256" key="4">
    <source>
        <dbReference type="ARBA" id="ARBA00023002"/>
    </source>
</evidence>
<evidence type="ECO:0000256" key="2">
    <source>
        <dbReference type="ARBA" id="ARBA00022723"/>
    </source>
</evidence>
<protein>
    <submittedName>
        <fullName evidence="8">Oxidoreductase, 2OG-Fe(II) oxygenase family protein</fullName>
        <ecNumber evidence="8">1.14.11.2</ecNumber>
    </submittedName>
</protein>
<dbReference type="PANTHER" id="PTHR10869:SF246">
    <property type="entry name" value="TRANSMEMBRANE PROLYL 4-HYDROXYLASE"/>
    <property type="match status" value="1"/>
</dbReference>
<keyword evidence="5" id="KW-0408">Iron</keyword>
<dbReference type="Proteomes" id="UP000028828">
    <property type="component" value="Unassembled WGS sequence"/>
</dbReference>
<comment type="cofactor">
    <cofactor evidence="1">
        <name>L-ascorbate</name>
        <dbReference type="ChEBI" id="CHEBI:38290"/>
    </cofactor>
</comment>
<evidence type="ECO:0000256" key="3">
    <source>
        <dbReference type="ARBA" id="ARBA00022964"/>
    </source>
</evidence>
<evidence type="ECO:0000256" key="1">
    <source>
        <dbReference type="ARBA" id="ARBA00001961"/>
    </source>
</evidence>
<dbReference type="PROSITE" id="PS51471">
    <property type="entry name" value="FE2OG_OXY"/>
    <property type="match status" value="1"/>
</dbReference>
<dbReference type="AlphaFoldDB" id="A0A086JWC1"/>
<proteinExistence type="predicted"/>
<name>A0A086JWC1_TOXGO</name>
<gene>
    <name evidence="8" type="ORF">TGP89_221270</name>
</gene>
<dbReference type="GO" id="GO:0031418">
    <property type="term" value="F:L-ascorbic acid binding"/>
    <property type="evidence" value="ECO:0007669"/>
    <property type="project" value="InterPro"/>
</dbReference>
<dbReference type="InterPro" id="IPR044862">
    <property type="entry name" value="Pro_4_hyd_alph_FE2OG_OXY"/>
</dbReference>
<dbReference type="GO" id="GO:0005506">
    <property type="term" value="F:iron ion binding"/>
    <property type="evidence" value="ECO:0007669"/>
    <property type="project" value="InterPro"/>
</dbReference>
<reference evidence="8 9" key="1">
    <citation type="submission" date="2014-03" db="EMBL/GenBank/DDBJ databases">
        <authorList>
            <person name="Sibley D."/>
            <person name="Venepally P."/>
            <person name="Karamycheva S."/>
            <person name="Hadjithomas M."/>
            <person name="Khan A."/>
            <person name="Brunk B."/>
            <person name="Roos D."/>
            <person name="Caler E."/>
            <person name="Lorenzi H."/>
        </authorList>
    </citation>
    <scope>NUCLEOTIDE SEQUENCE [LARGE SCALE GENOMIC DNA]</scope>
    <source>
        <strain evidence="9">p89</strain>
    </source>
</reference>
<dbReference type="InterPro" id="IPR005123">
    <property type="entry name" value="Oxoglu/Fe-dep_dioxygenase_dom"/>
</dbReference>
<dbReference type="InterPro" id="IPR006620">
    <property type="entry name" value="Pro_4_hyd_alph"/>
</dbReference>
<dbReference type="EMBL" id="AEYI02001516">
    <property type="protein sequence ID" value="KFG36439.1"/>
    <property type="molecule type" value="Genomic_DNA"/>
</dbReference>
<keyword evidence="4 8" id="KW-0560">Oxidoreductase</keyword>
<accession>A0A086JWC1</accession>
<comment type="caution">
    <text evidence="8">The sequence shown here is derived from an EMBL/GenBank/DDBJ whole genome shotgun (WGS) entry which is preliminary data.</text>
</comment>
<dbReference type="OrthoDB" id="329079at2759"/>
<evidence type="ECO:0000313" key="8">
    <source>
        <dbReference type="EMBL" id="KFG36439.1"/>
    </source>
</evidence>
<evidence type="ECO:0000256" key="5">
    <source>
        <dbReference type="ARBA" id="ARBA00023004"/>
    </source>
</evidence>
<dbReference type="EC" id="1.14.11.2" evidence="8"/>
<dbReference type="InterPro" id="IPR045054">
    <property type="entry name" value="P4HA-like"/>
</dbReference>
<evidence type="ECO:0000256" key="6">
    <source>
        <dbReference type="SAM" id="MobiDB-lite"/>
    </source>
</evidence>
<dbReference type="GO" id="GO:0005783">
    <property type="term" value="C:endoplasmic reticulum"/>
    <property type="evidence" value="ECO:0007669"/>
    <property type="project" value="TreeGrafter"/>
</dbReference>
<dbReference type="Gene3D" id="2.60.120.620">
    <property type="entry name" value="q2cbj1_9rhob like domain"/>
    <property type="match status" value="1"/>
</dbReference>
<organism evidence="8 9">
    <name type="scientific">Toxoplasma gondii p89</name>
    <dbReference type="NCBI Taxonomy" id="943119"/>
    <lineage>
        <taxon>Eukaryota</taxon>
        <taxon>Sar</taxon>
        <taxon>Alveolata</taxon>
        <taxon>Apicomplexa</taxon>
        <taxon>Conoidasida</taxon>
        <taxon>Coccidia</taxon>
        <taxon>Eucoccidiorida</taxon>
        <taxon>Eimeriorina</taxon>
        <taxon>Sarcocystidae</taxon>
        <taxon>Toxoplasma</taxon>
    </lineage>
</organism>
<dbReference type="VEuPathDB" id="ToxoDB:TGP89_221270"/>
<feature type="domain" description="Fe2OG dioxygenase" evidence="7">
    <location>
        <begin position="293"/>
        <end position="389"/>
    </location>
</feature>